<keyword evidence="2" id="KW-1185">Reference proteome</keyword>
<dbReference type="AlphaFoldDB" id="A0A9P0LDR7"/>
<comment type="caution">
    <text evidence="1">The sequence shown here is derived from an EMBL/GenBank/DDBJ whole genome shotgun (WGS) entry which is preliminary data.</text>
</comment>
<name>A0A9P0LDR7_ACAOB</name>
<reference evidence="1" key="1">
    <citation type="submission" date="2022-03" db="EMBL/GenBank/DDBJ databases">
        <authorList>
            <person name="Sayadi A."/>
        </authorList>
    </citation>
    <scope>NUCLEOTIDE SEQUENCE</scope>
</reference>
<evidence type="ECO:0000313" key="2">
    <source>
        <dbReference type="Proteomes" id="UP001152888"/>
    </source>
</evidence>
<evidence type="ECO:0000313" key="1">
    <source>
        <dbReference type="EMBL" id="CAH1992544.1"/>
    </source>
</evidence>
<gene>
    <name evidence="1" type="ORF">ACAOBT_LOCUS20932</name>
</gene>
<protein>
    <submittedName>
        <fullName evidence="1">Uncharacterized protein</fullName>
    </submittedName>
</protein>
<organism evidence="1 2">
    <name type="scientific">Acanthoscelides obtectus</name>
    <name type="common">Bean weevil</name>
    <name type="synonym">Bruchus obtectus</name>
    <dbReference type="NCBI Taxonomy" id="200917"/>
    <lineage>
        <taxon>Eukaryota</taxon>
        <taxon>Metazoa</taxon>
        <taxon>Ecdysozoa</taxon>
        <taxon>Arthropoda</taxon>
        <taxon>Hexapoda</taxon>
        <taxon>Insecta</taxon>
        <taxon>Pterygota</taxon>
        <taxon>Neoptera</taxon>
        <taxon>Endopterygota</taxon>
        <taxon>Coleoptera</taxon>
        <taxon>Polyphaga</taxon>
        <taxon>Cucujiformia</taxon>
        <taxon>Chrysomeloidea</taxon>
        <taxon>Chrysomelidae</taxon>
        <taxon>Bruchinae</taxon>
        <taxon>Bruchini</taxon>
        <taxon>Acanthoscelides</taxon>
    </lineage>
</organism>
<dbReference type="Proteomes" id="UP001152888">
    <property type="component" value="Unassembled WGS sequence"/>
</dbReference>
<dbReference type="EMBL" id="CAKOFQ010007147">
    <property type="protein sequence ID" value="CAH1992544.1"/>
    <property type="molecule type" value="Genomic_DNA"/>
</dbReference>
<accession>A0A9P0LDR7</accession>
<sequence length="99" mass="11636">MNPKNLNSVEGERTLFCQLTTNPREIRREATKRMFLEHSSMVPKPKSHPDKLRRKIVNIFCGHDELLAYSRRLSSLAWLHSCHDALTYLLFGRTIRRIS</sequence>
<proteinExistence type="predicted"/>